<organism evidence="9 10">
    <name type="scientific">Helicobacter ganmani</name>
    <dbReference type="NCBI Taxonomy" id="60246"/>
    <lineage>
        <taxon>Bacteria</taxon>
        <taxon>Pseudomonadati</taxon>
        <taxon>Campylobacterota</taxon>
        <taxon>Epsilonproteobacteria</taxon>
        <taxon>Campylobacterales</taxon>
        <taxon>Helicobacteraceae</taxon>
        <taxon>Helicobacter</taxon>
    </lineage>
</organism>
<dbReference type="GO" id="GO:0008652">
    <property type="term" value="P:amino acid biosynthetic process"/>
    <property type="evidence" value="ECO:0007669"/>
    <property type="project" value="UniProtKB-KW"/>
</dbReference>
<keyword evidence="4" id="KW-0521">NADP</keyword>
<dbReference type="InterPro" id="IPR013708">
    <property type="entry name" value="Shikimate_DH-bd_N"/>
</dbReference>
<dbReference type="GO" id="GO:0019632">
    <property type="term" value="P:shikimate metabolic process"/>
    <property type="evidence" value="ECO:0007669"/>
    <property type="project" value="InterPro"/>
</dbReference>
<dbReference type="Proteomes" id="UP000256650">
    <property type="component" value="Unassembled WGS sequence"/>
</dbReference>
<evidence type="ECO:0000256" key="2">
    <source>
        <dbReference type="ARBA" id="ARBA00012962"/>
    </source>
</evidence>
<evidence type="ECO:0000313" key="10">
    <source>
        <dbReference type="Proteomes" id="UP000256650"/>
    </source>
</evidence>
<evidence type="ECO:0000256" key="6">
    <source>
        <dbReference type="ARBA" id="ARBA00023141"/>
    </source>
</evidence>
<reference evidence="9 10" key="1">
    <citation type="submission" date="2018-04" db="EMBL/GenBank/DDBJ databases">
        <title>Novel Campyloabacter and Helicobacter Species and Strains.</title>
        <authorList>
            <person name="Mannion A.J."/>
            <person name="Shen Z."/>
            <person name="Fox J.G."/>
        </authorList>
    </citation>
    <scope>NUCLEOTIDE SEQUENCE [LARGE SCALE GENOMIC DNA]</scope>
    <source>
        <strain evidence="9 10">MIT 99-5101</strain>
    </source>
</reference>
<dbReference type="PANTHER" id="PTHR21089">
    <property type="entry name" value="SHIKIMATE DEHYDROGENASE"/>
    <property type="match status" value="1"/>
</dbReference>
<sequence length="262" mass="28719">MQFAVIGNPIHHSLSPILHNSAFKSLGVVGFYSRYLLENPENFSSLKNLHLTGANITVPFKEIAFKSCNEVFGIAQEIGAVNTLVFEKEKILGYNTDALGFYQCIESLNPKNTLIIGAGGSAKALACILKAKGISTTILNRSQSRLESFIALGFHTATFENFTPKECFDLIINTTPAGLTNDSLPLDSTLLAPLLDSTKFAFDLVYGRETPFLTLAKSLNIPHSDGKQMLINQAILAFEIFMESQKIPINKTILRQSMQTAL</sequence>
<evidence type="ECO:0000259" key="8">
    <source>
        <dbReference type="Pfam" id="PF08501"/>
    </source>
</evidence>
<protein>
    <recommendedName>
        <fullName evidence="2">shikimate dehydrogenase (NADP(+))</fullName>
        <ecNumber evidence="2">1.1.1.25</ecNumber>
    </recommendedName>
</protein>
<dbReference type="RefSeq" id="WP_115552153.1">
    <property type="nucleotide sequence ID" value="NZ_CAONBV010000020.1"/>
</dbReference>
<dbReference type="GO" id="GO:0005829">
    <property type="term" value="C:cytosol"/>
    <property type="evidence" value="ECO:0007669"/>
    <property type="project" value="TreeGrafter"/>
</dbReference>
<evidence type="ECO:0000256" key="5">
    <source>
        <dbReference type="ARBA" id="ARBA00023002"/>
    </source>
</evidence>
<evidence type="ECO:0000256" key="3">
    <source>
        <dbReference type="ARBA" id="ARBA00022605"/>
    </source>
</evidence>
<keyword evidence="6" id="KW-0057">Aromatic amino acid biosynthesis</keyword>
<dbReference type="EMBL" id="NXLS01000010">
    <property type="protein sequence ID" value="RDU61918.1"/>
    <property type="molecule type" value="Genomic_DNA"/>
</dbReference>
<dbReference type="EC" id="1.1.1.25" evidence="2"/>
<dbReference type="InterPro" id="IPR011342">
    <property type="entry name" value="Shikimate_DH"/>
</dbReference>
<comment type="caution">
    <text evidence="9">The sequence shown here is derived from an EMBL/GenBank/DDBJ whole genome shotgun (WGS) entry which is preliminary data.</text>
</comment>
<dbReference type="GO" id="GO:0009423">
    <property type="term" value="P:chorismate biosynthetic process"/>
    <property type="evidence" value="ECO:0007669"/>
    <property type="project" value="TreeGrafter"/>
</dbReference>
<dbReference type="SUPFAM" id="SSF53223">
    <property type="entry name" value="Aminoacid dehydrogenase-like, N-terminal domain"/>
    <property type="match status" value="1"/>
</dbReference>
<comment type="pathway">
    <text evidence="1">Metabolic intermediate biosynthesis; chorismate biosynthesis; chorismate from D-erythrose 4-phosphate and phosphoenolpyruvate: step 4/7.</text>
</comment>
<dbReference type="CDD" id="cd01065">
    <property type="entry name" value="NAD_bind_Shikimate_DH"/>
    <property type="match status" value="1"/>
</dbReference>
<dbReference type="InterPro" id="IPR046346">
    <property type="entry name" value="Aminoacid_DH-like_N_sf"/>
</dbReference>
<comment type="catalytic activity">
    <reaction evidence="7">
        <text>shikimate + NADP(+) = 3-dehydroshikimate + NADPH + H(+)</text>
        <dbReference type="Rhea" id="RHEA:17737"/>
        <dbReference type="ChEBI" id="CHEBI:15378"/>
        <dbReference type="ChEBI" id="CHEBI:16630"/>
        <dbReference type="ChEBI" id="CHEBI:36208"/>
        <dbReference type="ChEBI" id="CHEBI:57783"/>
        <dbReference type="ChEBI" id="CHEBI:58349"/>
        <dbReference type="EC" id="1.1.1.25"/>
    </reaction>
</comment>
<dbReference type="SUPFAM" id="SSF51735">
    <property type="entry name" value="NAD(P)-binding Rossmann-fold domains"/>
    <property type="match status" value="1"/>
</dbReference>
<name>A0A3D8I9Y3_9HELI</name>
<dbReference type="Gene3D" id="3.40.50.720">
    <property type="entry name" value="NAD(P)-binding Rossmann-like Domain"/>
    <property type="match status" value="1"/>
</dbReference>
<keyword evidence="3" id="KW-0028">Amino-acid biosynthesis</keyword>
<dbReference type="GO" id="GO:0050661">
    <property type="term" value="F:NADP binding"/>
    <property type="evidence" value="ECO:0007669"/>
    <property type="project" value="InterPro"/>
</dbReference>
<dbReference type="GO" id="GO:0004764">
    <property type="term" value="F:shikimate 3-dehydrogenase (NADP+) activity"/>
    <property type="evidence" value="ECO:0007669"/>
    <property type="project" value="UniProtKB-EC"/>
</dbReference>
<evidence type="ECO:0000256" key="7">
    <source>
        <dbReference type="ARBA" id="ARBA00049442"/>
    </source>
</evidence>
<dbReference type="InterPro" id="IPR036291">
    <property type="entry name" value="NAD(P)-bd_dom_sf"/>
</dbReference>
<keyword evidence="10" id="KW-1185">Reference proteome</keyword>
<dbReference type="PANTHER" id="PTHR21089:SF1">
    <property type="entry name" value="BIFUNCTIONAL 3-DEHYDROQUINATE DEHYDRATASE_SHIKIMATE DEHYDROGENASE, CHLOROPLASTIC"/>
    <property type="match status" value="1"/>
</dbReference>
<dbReference type="NCBIfam" id="TIGR00507">
    <property type="entry name" value="aroE"/>
    <property type="match status" value="1"/>
</dbReference>
<evidence type="ECO:0000256" key="1">
    <source>
        <dbReference type="ARBA" id="ARBA00004871"/>
    </source>
</evidence>
<dbReference type="Gene3D" id="3.40.50.10860">
    <property type="entry name" value="Leucine Dehydrogenase, chain A, domain 1"/>
    <property type="match status" value="1"/>
</dbReference>
<dbReference type="OrthoDB" id="9792692at2"/>
<evidence type="ECO:0000256" key="4">
    <source>
        <dbReference type="ARBA" id="ARBA00022857"/>
    </source>
</evidence>
<proteinExistence type="predicted"/>
<dbReference type="Pfam" id="PF08501">
    <property type="entry name" value="Shikimate_dh_N"/>
    <property type="match status" value="1"/>
</dbReference>
<dbReference type="InterPro" id="IPR022893">
    <property type="entry name" value="Shikimate_DH_fam"/>
</dbReference>
<gene>
    <name evidence="9" type="ORF">CQA43_08410</name>
</gene>
<accession>A0A3D8I9Y3</accession>
<dbReference type="AlphaFoldDB" id="A0A3D8I9Y3"/>
<evidence type="ECO:0000313" key="9">
    <source>
        <dbReference type="EMBL" id="RDU61918.1"/>
    </source>
</evidence>
<dbReference type="GeneID" id="82536300"/>
<dbReference type="GO" id="GO:0009073">
    <property type="term" value="P:aromatic amino acid family biosynthetic process"/>
    <property type="evidence" value="ECO:0007669"/>
    <property type="project" value="UniProtKB-KW"/>
</dbReference>
<keyword evidence="5" id="KW-0560">Oxidoreductase</keyword>
<feature type="domain" description="Shikimate dehydrogenase substrate binding N-terminal" evidence="8">
    <location>
        <begin position="5"/>
        <end position="84"/>
    </location>
</feature>
<dbReference type="NCBIfam" id="NF001316">
    <property type="entry name" value="PRK00258.2-5"/>
    <property type="match status" value="1"/>
</dbReference>